<feature type="compositionally biased region" description="Basic and acidic residues" evidence="1">
    <location>
        <begin position="1"/>
        <end position="12"/>
    </location>
</feature>
<dbReference type="AlphaFoldDB" id="N1V367"/>
<comment type="caution">
    <text evidence="2">The sequence shown here is derived from an EMBL/GenBank/DDBJ whole genome shotgun (WGS) entry which is preliminary data.</text>
</comment>
<sequence length="62" mass="6796">MSIFRHKDKDTGQAKPKHGKEVHEGRIPVQGNEKTADDLAMKAYGDSDHDGKPDVPNVPFPG</sequence>
<feature type="compositionally biased region" description="Basic and acidic residues" evidence="1">
    <location>
        <begin position="34"/>
        <end position="53"/>
    </location>
</feature>
<name>N1V367_9MICC</name>
<evidence type="ECO:0000256" key="1">
    <source>
        <dbReference type="SAM" id="MobiDB-lite"/>
    </source>
</evidence>
<evidence type="ECO:0000313" key="2">
    <source>
        <dbReference type="EMBL" id="EMY34449.1"/>
    </source>
</evidence>
<organism evidence="2 3">
    <name type="scientific">Arthrobacter crystallopoietes BAB-32</name>
    <dbReference type="NCBI Taxonomy" id="1246476"/>
    <lineage>
        <taxon>Bacteria</taxon>
        <taxon>Bacillati</taxon>
        <taxon>Actinomycetota</taxon>
        <taxon>Actinomycetes</taxon>
        <taxon>Micrococcales</taxon>
        <taxon>Micrococcaceae</taxon>
        <taxon>Crystallibacter</taxon>
    </lineage>
</organism>
<dbReference type="OrthoDB" id="4950910at2"/>
<proteinExistence type="predicted"/>
<evidence type="ECO:0000313" key="3">
    <source>
        <dbReference type="Proteomes" id="UP000010729"/>
    </source>
</evidence>
<reference evidence="2 3" key="1">
    <citation type="journal article" date="2013" name="Genome Announc.">
        <title>Draft Genome Sequence of Arthrobacter crystallopoietes Strain BAB-32, Revealing Genes for Bioremediation.</title>
        <authorList>
            <person name="Joshi M.N."/>
            <person name="Pandit A.S."/>
            <person name="Sharma A."/>
            <person name="Pandya R.V."/>
            <person name="Desai S.M."/>
            <person name="Saxena A.K."/>
            <person name="Bagatharia S.B."/>
        </authorList>
    </citation>
    <scope>NUCLEOTIDE SEQUENCE [LARGE SCALE GENOMIC DNA]</scope>
    <source>
        <strain evidence="2 3">BAB-32</strain>
    </source>
</reference>
<accession>N1V367</accession>
<dbReference type="EMBL" id="ANPE02000112">
    <property type="protein sequence ID" value="EMY34449.1"/>
    <property type="molecule type" value="Genomic_DNA"/>
</dbReference>
<feature type="region of interest" description="Disordered" evidence="1">
    <location>
        <begin position="1"/>
        <end position="62"/>
    </location>
</feature>
<keyword evidence="3" id="KW-1185">Reference proteome</keyword>
<dbReference type="Proteomes" id="UP000010729">
    <property type="component" value="Unassembled WGS sequence"/>
</dbReference>
<gene>
    <name evidence="2" type="ORF">D477_009510</name>
</gene>
<protein>
    <submittedName>
        <fullName evidence="2">Uncharacterized protein</fullName>
    </submittedName>
</protein>
<dbReference type="RefSeq" id="WP_005268747.1">
    <property type="nucleotide sequence ID" value="NZ_ANPE02000112.1"/>
</dbReference>